<dbReference type="EMBL" id="MG298854">
    <property type="protein sequence ID" value="AWG89581.1"/>
    <property type="molecule type" value="Genomic_DNA"/>
</dbReference>
<evidence type="ECO:0000313" key="9">
    <source>
        <dbReference type="EMBL" id="AWG87689.1"/>
    </source>
</evidence>
<dbReference type="EMBL" id="MH883785">
    <property type="protein sequence ID" value="AXY93566.1"/>
    <property type="molecule type" value="Genomic_DNA"/>
</dbReference>
<dbReference type="EMBL" id="KP968260">
    <property type="protein sequence ID" value="AKA28525.1"/>
    <property type="molecule type" value="Genomic_DNA"/>
</dbReference>
<name>A0A0X9C4S1_EBVG</name>
<evidence type="ECO:0000313" key="8">
    <source>
        <dbReference type="EMBL" id="AWG87626.1"/>
    </source>
</evidence>
<evidence type="ECO:0000313" key="24">
    <source>
        <dbReference type="EMBL" id="AWG91975.1"/>
    </source>
</evidence>
<dbReference type="EMBL" id="MG298826">
    <property type="protein sequence ID" value="AWG87689.1"/>
    <property type="molecule type" value="Genomic_DNA"/>
</dbReference>
<evidence type="ECO:0000313" key="19">
    <source>
        <dbReference type="EMBL" id="AWG90954.1"/>
    </source>
</evidence>
<evidence type="ECO:0000313" key="38">
    <source>
        <dbReference type="EMBL" id="AXY93566.1"/>
    </source>
</evidence>
<dbReference type="EMBL" id="MG298906">
    <property type="protein sequence ID" value="AWG92899.1"/>
    <property type="molecule type" value="Genomic_DNA"/>
</dbReference>
<evidence type="ECO:0000313" key="2">
    <source>
        <dbReference type="EMBL" id="AKA28525.1"/>
    </source>
</evidence>
<dbReference type="EMBL" id="KT823506">
    <property type="protein sequence ID" value="ANI26112.1"/>
    <property type="molecule type" value="Genomic_DNA"/>
</dbReference>
<evidence type="ECO:0000313" key="23">
    <source>
        <dbReference type="EMBL" id="AWG91855.1"/>
    </source>
</evidence>
<dbReference type="EMBL" id="MG298845">
    <property type="protein sequence ID" value="AWG88996.1"/>
    <property type="molecule type" value="Genomic_DNA"/>
</dbReference>
<dbReference type="EMBL" id="MG298825">
    <property type="protein sequence ID" value="AWG87626.1"/>
    <property type="molecule type" value="Genomic_DNA"/>
</dbReference>
<proteinExistence type="predicted"/>
<evidence type="ECO:0000313" key="32">
    <source>
        <dbReference type="EMBL" id="AXY92953.1"/>
    </source>
</evidence>
<dbReference type="EMBL" id="MH883770">
    <property type="protein sequence ID" value="AXY92918.1"/>
    <property type="molecule type" value="Genomic_DNA"/>
</dbReference>
<dbReference type="EMBL" id="MG298877">
    <property type="protein sequence ID" value="AWG91068.1"/>
    <property type="molecule type" value="Genomic_DNA"/>
</dbReference>
<evidence type="ECO:0000313" key="35">
    <source>
        <dbReference type="EMBL" id="AXY93346.1"/>
    </source>
</evidence>
<dbReference type="EMBL" id="MH883776">
    <property type="protein sequence ID" value="AXY93151.1"/>
    <property type="molecule type" value="Genomic_DNA"/>
</dbReference>
<evidence type="ECO:0000313" key="21">
    <source>
        <dbReference type="EMBL" id="AWG91128.1"/>
    </source>
</evidence>
<dbReference type="EMBL" id="MH883786">
    <property type="protein sequence ID" value="AXY93611.1"/>
    <property type="molecule type" value="Genomic_DNA"/>
</dbReference>
<reference evidence="2" key="1">
    <citation type="journal article" date="2015" name="Sci. Rep.">
        <title>Epstein-Barr virus from Burkitt Lymphoma biopsies from Africa and South America share novel LMP-1 promoter and gene variations.</title>
        <authorList>
            <person name="Lei H."/>
            <person name="Li T."/>
            <person name="Li B."/>
            <person name="Tsai S."/>
            <person name="Biggar R.J."/>
            <person name="Nkrumah F."/>
            <person name="Neequaye J."/>
            <person name="Gutierrez M."/>
            <person name="Epelman S."/>
            <person name="Mbulaiteye S.M."/>
            <person name="Bhatia K."/>
            <person name="Lo S.C."/>
        </authorList>
    </citation>
    <scope>NUCLEOTIDE SEQUENCE</scope>
    <source>
        <strain evidence="2">VGO</strain>
    </source>
</reference>
<dbReference type="EMBL" id="MG298851">
    <property type="protein sequence ID" value="AWG89392.1"/>
    <property type="molecule type" value="Genomic_DNA"/>
</dbReference>
<evidence type="ECO:0000313" key="10">
    <source>
        <dbReference type="EMBL" id="AWG87751.1"/>
    </source>
</evidence>
<organismHost>
    <name type="scientific">Homo sapiens</name>
    <name type="common">Human</name>
    <dbReference type="NCBI Taxonomy" id="9606"/>
</organismHost>
<evidence type="ECO:0000313" key="7">
    <source>
        <dbReference type="EMBL" id="AWG87566.1"/>
    </source>
</evidence>
<evidence type="ECO:0000313" key="18">
    <source>
        <dbReference type="EMBL" id="AWG90301.1"/>
    </source>
</evidence>
<sequence>MVPSQRLSRTSSISSNEDPAGKKLHRPGAGAVEPGASGA</sequence>
<gene>
    <name evidence="2" type="primary">BSLF2</name>
</gene>
<evidence type="ECO:0000313" key="39">
    <source>
        <dbReference type="EMBL" id="AXY93611.1"/>
    </source>
</evidence>
<evidence type="ECO:0000313" key="25">
    <source>
        <dbReference type="EMBL" id="AWG92102.1"/>
    </source>
</evidence>
<evidence type="ECO:0000313" key="17">
    <source>
        <dbReference type="EMBL" id="AWG89908.1"/>
    </source>
</evidence>
<evidence type="ECO:0000313" key="6">
    <source>
        <dbReference type="EMBL" id="AWG87506.1"/>
    </source>
</evidence>
<evidence type="ECO:0000313" key="36">
    <source>
        <dbReference type="EMBL" id="AXY93457.1"/>
    </source>
</evidence>
<dbReference type="EMBL" id="MG298898">
    <property type="protein sequence ID" value="AWG92345.1"/>
    <property type="molecule type" value="Genomic_DNA"/>
</dbReference>
<evidence type="ECO:0000313" key="28">
    <source>
        <dbReference type="EMBL" id="AWG92764.1"/>
    </source>
</evidence>
<dbReference type="EMBL" id="MG298894">
    <property type="protein sequence ID" value="AWG92102.1"/>
    <property type="molecule type" value="Genomic_DNA"/>
</dbReference>
<dbReference type="EMBL" id="MH883760">
    <property type="protein sequence ID" value="AXY92510.1"/>
    <property type="molecule type" value="Genomic_DNA"/>
</dbReference>
<evidence type="ECO:0000313" key="12">
    <source>
        <dbReference type="EMBL" id="AWG88996.1"/>
    </source>
</evidence>
<evidence type="ECO:0000313" key="30">
    <source>
        <dbReference type="EMBL" id="AXY92510.1"/>
    </source>
</evidence>
<dbReference type="EMBL" id="MH883784">
    <property type="protein sequence ID" value="AXY93514.1"/>
    <property type="molecule type" value="Genomic_DNA"/>
</dbReference>
<dbReference type="EMBL" id="KT823507">
    <property type="protein sequence ID" value="ANI26193.1"/>
    <property type="molecule type" value="Genomic_DNA"/>
</dbReference>
<evidence type="ECO:0000313" key="37">
    <source>
        <dbReference type="EMBL" id="AXY93514.1"/>
    </source>
</evidence>
<evidence type="ECO:0000313" key="4">
    <source>
        <dbReference type="EMBL" id="ANI26193.1"/>
    </source>
</evidence>
<evidence type="ECO:0000313" key="27">
    <source>
        <dbReference type="EMBL" id="AWG92345.1"/>
    </source>
</evidence>
<dbReference type="EMBL" id="MG298846">
    <property type="protein sequence ID" value="AWG89058.1"/>
    <property type="molecule type" value="Genomic_DNA"/>
</dbReference>
<evidence type="ECO:0000313" key="34">
    <source>
        <dbReference type="EMBL" id="AXY93151.1"/>
    </source>
</evidence>
<accession>A0A0X9C4S1</accession>
<organism evidence="2">
    <name type="scientific">Epstein-Barr virus (strain GD1)</name>
    <name type="common">HHV-4</name>
    <name type="synonym">Human gammaherpesvirus 4</name>
    <dbReference type="NCBI Taxonomy" id="10376"/>
    <lineage>
        <taxon>Viruses</taxon>
        <taxon>Duplodnaviria</taxon>
        <taxon>Heunggongvirae</taxon>
        <taxon>Peploviricota</taxon>
        <taxon>Herviviricetes</taxon>
        <taxon>Herpesvirales</taxon>
        <taxon>Orthoherpesviridae</taxon>
        <taxon>Gammaherpesvirinae</taxon>
        <taxon>Lymphocryptovirus</taxon>
        <taxon>Lymphocryptovirus humangamma4</taxon>
    </lineage>
</organism>
<evidence type="ECO:0000313" key="14">
    <source>
        <dbReference type="EMBL" id="AWG89392.1"/>
    </source>
</evidence>
<evidence type="ECO:0000313" key="3">
    <source>
        <dbReference type="EMBL" id="ANI26112.1"/>
    </source>
</evidence>
<dbReference type="EMBL" id="KT823508">
    <property type="protein sequence ID" value="ANI26274.1"/>
    <property type="molecule type" value="Genomic_DNA"/>
</dbReference>
<feature type="region of interest" description="Disordered" evidence="1">
    <location>
        <begin position="1"/>
        <end position="39"/>
    </location>
</feature>
<protein>
    <submittedName>
        <fullName evidence="2 6">BSLF2</fullName>
    </submittedName>
</protein>
<dbReference type="EMBL" id="MH883774">
    <property type="protein sequence ID" value="AXY93047.1"/>
    <property type="molecule type" value="Genomic_DNA"/>
</dbReference>
<dbReference type="EMBL" id="MG298884">
    <property type="protein sequence ID" value="AWG91502.1"/>
    <property type="molecule type" value="Genomic_DNA"/>
</dbReference>
<dbReference type="EMBL" id="MG298892">
    <property type="protein sequence ID" value="AWG91975.1"/>
    <property type="molecule type" value="Genomic_DNA"/>
</dbReference>
<evidence type="ECO:0000313" key="20">
    <source>
        <dbReference type="EMBL" id="AWG91068.1"/>
    </source>
</evidence>
<evidence type="ECO:0000313" key="15">
    <source>
        <dbReference type="EMBL" id="AWG89581.1"/>
    </source>
</evidence>
<reference evidence="3" key="2">
    <citation type="journal article" date="2016" name="Sci. Rep.">
        <title>Identification and Characterization of Epstein-Barr Virus Genomes in Lung Carcinoma Biopsy Samples by Next-Generation Sequencing Technology.</title>
        <authorList>
            <person name="Wang S."/>
            <person name="Xiong H."/>
            <person name="Yan S."/>
            <person name="Wu N."/>
            <person name="Lu Z."/>
        </authorList>
    </citation>
    <scope>NUCLEOTIDE SEQUENCE</scope>
    <source>
        <strain evidence="3">LC1</strain>
        <strain evidence="4">LC2</strain>
        <strain evidence="5">LC3</strain>
    </source>
</reference>
<dbReference type="EMBL" id="MG298832">
    <property type="protein sequence ID" value="AWG88108.1"/>
    <property type="molecule type" value="Genomic_DNA"/>
</dbReference>
<dbReference type="EMBL" id="MG298878">
    <property type="protein sequence ID" value="AWG91128.1"/>
    <property type="molecule type" value="Genomic_DNA"/>
</dbReference>
<feature type="compositionally biased region" description="Low complexity" evidence="1">
    <location>
        <begin position="1"/>
        <end position="15"/>
    </location>
</feature>
<dbReference type="EMBL" id="MG298827">
    <property type="protein sequence ID" value="AWG87751.1"/>
    <property type="molecule type" value="Genomic_DNA"/>
</dbReference>
<dbReference type="EMBL" id="MG298858">
    <property type="protein sequence ID" value="AWG89846.1"/>
    <property type="molecule type" value="Genomic_DNA"/>
</dbReference>
<evidence type="ECO:0000313" key="22">
    <source>
        <dbReference type="EMBL" id="AWG91502.1"/>
    </source>
</evidence>
<dbReference type="EMBL" id="MG298824">
    <property type="protein sequence ID" value="AWG87566.1"/>
    <property type="molecule type" value="Genomic_DNA"/>
</dbReference>
<dbReference type="EMBL" id="MG298896">
    <property type="protein sequence ID" value="AWG92220.1"/>
    <property type="molecule type" value="Genomic_DNA"/>
</dbReference>
<dbReference type="EMBL" id="MG298904">
    <property type="protein sequence ID" value="AWG92764.1"/>
    <property type="molecule type" value="Genomic_DNA"/>
</dbReference>
<dbReference type="EMBL" id="MG298890">
    <property type="protein sequence ID" value="AWG91855.1"/>
    <property type="molecule type" value="Genomic_DNA"/>
</dbReference>
<evidence type="ECO:0000313" key="5">
    <source>
        <dbReference type="EMBL" id="ANI26274.1"/>
    </source>
</evidence>
<dbReference type="EMBL" id="MH883772">
    <property type="protein sequence ID" value="AXY92953.1"/>
    <property type="molecule type" value="Genomic_DNA"/>
</dbReference>
<evidence type="ECO:0000313" key="31">
    <source>
        <dbReference type="EMBL" id="AXY92918.1"/>
    </source>
</evidence>
<reference evidence="6" key="3">
    <citation type="submission" date="2017-10" db="EMBL/GenBank/DDBJ databases">
        <title>Epstein Barr virus genome variation.</title>
        <authorList>
            <person name="Palser A."/>
            <person name="Wegner F."/>
            <person name="Bridges R."/>
            <person name="Correia S."/>
            <person name="Elgueta Karstegl C."/>
            <person name="Venturini C."/>
            <person name="Middeldorp J."/>
            <person name="Cohen J.I."/>
            <person name="Hildesheim A."/>
            <person name="Breuer J."/>
            <person name="White R.E."/>
            <person name="Kellam P."/>
            <person name="Farrell P.J."/>
        </authorList>
    </citation>
    <scope>NUCLEOTIDE SEQUENCE</scope>
    <source>
        <strain evidence="6">AH_Saliva_8192</strain>
        <strain evidence="7">AH_Saliva_8471</strain>
        <strain evidence="8">AH_Saliva_8489</strain>
        <strain evidence="9">AH_Saliva_9077</strain>
        <strain evidence="10">AH_Saliva_9316</strain>
        <strain evidence="11">GK_BL18</strain>
        <strain evidence="12">IMS_Saliva_12</strain>
        <strain evidence="13">IMS_Saliva_120</strain>
        <strain evidence="14">IMS_Saliva_204</strain>
        <strain evidence="15">IMS_Saliva_243</strain>
        <strain evidence="16">IMS_Saliva_49</strain>
        <strain evidence="17">IMS_Saliva_52</strain>
        <strain evidence="18">JC_023</strain>
        <strain evidence="19">JM_LCL_SU</strain>
        <strain evidence="20">JM_NKTLY_96.1</strain>
        <strain evidence="21">JM_NKTLY_98.1</strain>
        <strain evidence="22">JM_NPC_bru_238</strain>
        <strain evidence="23">JM_NPC_bru_L29</strain>
        <strain evidence="24">JM_NPC_bru_L37</strain>
        <strain evidence="25">JM_NPC_bru_L41</strain>
        <strain evidence="26">JM_NPC_bru_L47</strain>
        <strain evidence="27">JM_NPC_bru_L7</strain>
        <strain evidence="28">JWBL17A</strain>
        <strain evidence="29">M81_gDNA</strain>
    </source>
</reference>
<reference evidence="30" key="4">
    <citation type="journal article" date="2018" name="J. Virol.">
        <title>Sequence variation of Epstein-Barr virus: viral types, geography, codon usage and diseases.</title>
        <authorList>
            <person name="Correia S."/>
            <person name="Bridges R."/>
            <person name="Wegner F."/>
            <person name="Venturini C."/>
            <person name="Palser A."/>
            <person name="Middeldorp J.M."/>
            <person name="Cohen J.I."/>
            <person name="Lorenzetti M.A."/>
            <person name="Bassano I."/>
            <person name="White R.E."/>
            <person name="Kellam P."/>
            <person name="Breuer J."/>
            <person name="Farrell P.J."/>
        </authorList>
    </citation>
    <scope>NUCLEOTIDE SEQUENCE</scope>
    <source>
        <strain evidence="30">Ebv14</strain>
        <strain evidence="31">Ebv30</strain>
        <strain evidence="32">P1-812</strain>
        <strain evidence="38">P11-871</strain>
        <strain evidence="39">P12-1026</strain>
        <strain evidence="33">P2-1213</strain>
        <strain evidence="34">P3-2670</strain>
        <strain evidence="35">P5-1294</strain>
        <strain evidence="36">P8-414</strain>
        <strain evidence="37">P9-2631</strain>
    </source>
</reference>
<evidence type="ECO:0000313" key="33">
    <source>
        <dbReference type="EMBL" id="AXY93047.1"/>
    </source>
</evidence>
<evidence type="ECO:0000313" key="26">
    <source>
        <dbReference type="EMBL" id="AWG92220.1"/>
    </source>
</evidence>
<evidence type="ECO:0000256" key="1">
    <source>
        <dbReference type="SAM" id="MobiDB-lite"/>
    </source>
</evidence>
<dbReference type="EMBL" id="MH883780">
    <property type="protein sequence ID" value="AXY93346.1"/>
    <property type="molecule type" value="Genomic_DNA"/>
</dbReference>
<evidence type="ECO:0000313" key="13">
    <source>
        <dbReference type="EMBL" id="AWG89058.1"/>
    </source>
</evidence>
<evidence type="ECO:0000313" key="11">
    <source>
        <dbReference type="EMBL" id="AWG88108.1"/>
    </source>
</evidence>
<dbReference type="EMBL" id="MG298823">
    <property type="protein sequence ID" value="AWG87506.1"/>
    <property type="molecule type" value="Genomic_DNA"/>
</dbReference>
<dbReference type="EMBL" id="MG298859">
    <property type="protein sequence ID" value="AWG89908.1"/>
    <property type="molecule type" value="Genomic_DNA"/>
</dbReference>
<dbReference type="EMBL" id="MH883783">
    <property type="protein sequence ID" value="AXY93457.1"/>
    <property type="molecule type" value="Genomic_DNA"/>
</dbReference>
<dbReference type="EMBL" id="MG298865">
    <property type="protein sequence ID" value="AWG90301.1"/>
    <property type="molecule type" value="Genomic_DNA"/>
</dbReference>
<evidence type="ECO:0000313" key="16">
    <source>
        <dbReference type="EMBL" id="AWG89846.1"/>
    </source>
</evidence>
<evidence type="ECO:0000313" key="29">
    <source>
        <dbReference type="EMBL" id="AWG92899.1"/>
    </source>
</evidence>
<dbReference type="EMBL" id="MG298875">
    <property type="protein sequence ID" value="AWG90954.1"/>
    <property type="molecule type" value="Genomic_DNA"/>
</dbReference>